<reference evidence="9" key="1">
    <citation type="submission" date="2020-11" db="EMBL/GenBank/DDBJ databases">
        <authorList>
            <person name="Tran Van P."/>
        </authorList>
    </citation>
    <scope>NUCLEOTIDE SEQUENCE</scope>
</reference>
<keyword evidence="2" id="KW-0479">Metal-binding</keyword>
<feature type="domain" description="C2H2-type" evidence="8">
    <location>
        <begin position="378"/>
        <end position="405"/>
    </location>
</feature>
<evidence type="ECO:0000256" key="5">
    <source>
        <dbReference type="ARBA" id="ARBA00022833"/>
    </source>
</evidence>
<keyword evidence="5" id="KW-0862">Zinc</keyword>
<evidence type="ECO:0000259" key="8">
    <source>
        <dbReference type="PROSITE" id="PS50157"/>
    </source>
</evidence>
<sequence>MSIVSCFSLGEAHLEADVEPWSLRSVGNKSSRDVCVVWSLVVDQPNGDGIASLLATSVDSTVVHKNVKISSKYWRHVDGFPLVSGKDQINVGNMLAALLRCIYTGATFLNEPDCHSTQLKLESTIESVLHSFIKPASDVCKEPGFKEELCFEESSIDVSEDNKKLFRQNFHSEIHKNVEFLVMNDRITDTTLINNEPNLYQKNKQKHKCRDYSKQYTKNIKLKSQFLNQSERNPHKCDVCGKYFKLYSNLRFHLNSHVEHRPHKCDVCGKCFTLNRNLKSHLVSHVETRPHKCDVCGKCFKLNSNLKSHIVSHVEHRPHKCDVCGKCFKLNSNLKSHLVSHDEHRPHKPHKCDVCGKCFKLNSKLKSHLLTHVEHRPHKCDVCGKYFKLYSNLKSHFVNHGEHRPHKCDNPARLAGTWNPRLASGSREIQWVNKATRHSDFTSEK</sequence>
<feature type="domain" description="C2H2-type" evidence="8">
    <location>
        <begin position="235"/>
        <end position="262"/>
    </location>
</feature>
<evidence type="ECO:0000256" key="7">
    <source>
        <dbReference type="PROSITE-ProRule" id="PRU00042"/>
    </source>
</evidence>
<evidence type="ECO:0000256" key="1">
    <source>
        <dbReference type="ARBA" id="ARBA00004123"/>
    </source>
</evidence>
<dbReference type="PROSITE" id="PS50157">
    <property type="entry name" value="ZINC_FINGER_C2H2_2"/>
    <property type="match status" value="6"/>
</dbReference>
<keyword evidence="6" id="KW-0539">Nucleus</keyword>
<organism evidence="9">
    <name type="scientific">Timema monikensis</name>
    <dbReference type="NCBI Taxonomy" id="170555"/>
    <lineage>
        <taxon>Eukaryota</taxon>
        <taxon>Metazoa</taxon>
        <taxon>Ecdysozoa</taxon>
        <taxon>Arthropoda</taxon>
        <taxon>Hexapoda</taxon>
        <taxon>Insecta</taxon>
        <taxon>Pterygota</taxon>
        <taxon>Neoptera</taxon>
        <taxon>Polyneoptera</taxon>
        <taxon>Phasmatodea</taxon>
        <taxon>Timematodea</taxon>
        <taxon>Timematoidea</taxon>
        <taxon>Timematidae</taxon>
        <taxon>Timema</taxon>
    </lineage>
</organism>
<evidence type="ECO:0000256" key="3">
    <source>
        <dbReference type="ARBA" id="ARBA00022737"/>
    </source>
</evidence>
<dbReference type="FunFam" id="3.30.160.60:FF:000446">
    <property type="entry name" value="Zinc finger protein"/>
    <property type="match status" value="1"/>
</dbReference>
<dbReference type="GO" id="GO:0000981">
    <property type="term" value="F:DNA-binding transcription factor activity, RNA polymerase II-specific"/>
    <property type="evidence" value="ECO:0007669"/>
    <property type="project" value="TreeGrafter"/>
</dbReference>
<feature type="domain" description="C2H2-type" evidence="8">
    <location>
        <begin position="291"/>
        <end position="318"/>
    </location>
</feature>
<name>A0A7R9EHJ3_9NEOP</name>
<keyword evidence="3" id="KW-0677">Repeat</keyword>
<evidence type="ECO:0000256" key="4">
    <source>
        <dbReference type="ARBA" id="ARBA00022771"/>
    </source>
</evidence>
<accession>A0A7R9EHJ3</accession>
<feature type="domain" description="C2H2-type" evidence="8">
    <location>
        <begin position="319"/>
        <end position="346"/>
    </location>
</feature>
<dbReference type="GO" id="GO:0005634">
    <property type="term" value="C:nucleus"/>
    <property type="evidence" value="ECO:0007669"/>
    <property type="project" value="UniProtKB-SubCell"/>
</dbReference>
<dbReference type="Pfam" id="PF13912">
    <property type="entry name" value="zf-C2H2_6"/>
    <property type="match status" value="1"/>
</dbReference>
<keyword evidence="4 7" id="KW-0863">Zinc-finger</keyword>
<dbReference type="EMBL" id="OB796109">
    <property type="protein sequence ID" value="CAD7433065.1"/>
    <property type="molecule type" value="Genomic_DNA"/>
</dbReference>
<dbReference type="InterPro" id="IPR036236">
    <property type="entry name" value="Znf_C2H2_sf"/>
</dbReference>
<dbReference type="PANTHER" id="PTHR24394:SF29">
    <property type="entry name" value="MYONEURIN"/>
    <property type="match status" value="1"/>
</dbReference>
<dbReference type="GO" id="GO:0008270">
    <property type="term" value="F:zinc ion binding"/>
    <property type="evidence" value="ECO:0007669"/>
    <property type="project" value="UniProtKB-KW"/>
</dbReference>
<protein>
    <recommendedName>
        <fullName evidence="8">C2H2-type domain-containing protein</fullName>
    </recommendedName>
</protein>
<feature type="domain" description="C2H2-type" evidence="8">
    <location>
        <begin position="350"/>
        <end position="377"/>
    </location>
</feature>
<gene>
    <name evidence="9" type="ORF">TMSB3V08_LOCUS9754</name>
</gene>
<evidence type="ECO:0000256" key="6">
    <source>
        <dbReference type="ARBA" id="ARBA00023242"/>
    </source>
</evidence>
<dbReference type="AlphaFoldDB" id="A0A7R9EHJ3"/>
<proteinExistence type="predicted"/>
<dbReference type="FunFam" id="3.30.160.60:FF:000145">
    <property type="entry name" value="Zinc finger protein 574"/>
    <property type="match status" value="3"/>
</dbReference>
<dbReference type="Gene3D" id="3.30.160.60">
    <property type="entry name" value="Classic Zinc Finger"/>
    <property type="match status" value="6"/>
</dbReference>
<feature type="domain" description="C2H2-type" evidence="8">
    <location>
        <begin position="263"/>
        <end position="290"/>
    </location>
</feature>
<dbReference type="InterPro" id="IPR013087">
    <property type="entry name" value="Znf_C2H2_type"/>
</dbReference>
<dbReference type="PROSITE" id="PS00028">
    <property type="entry name" value="ZINC_FINGER_C2H2_1"/>
    <property type="match status" value="6"/>
</dbReference>
<dbReference type="PANTHER" id="PTHR24394">
    <property type="entry name" value="ZINC FINGER PROTEIN"/>
    <property type="match status" value="1"/>
</dbReference>
<dbReference type="SUPFAM" id="SSF57667">
    <property type="entry name" value="beta-beta-alpha zinc fingers"/>
    <property type="match status" value="4"/>
</dbReference>
<dbReference type="SMART" id="SM00355">
    <property type="entry name" value="ZnF_C2H2"/>
    <property type="match status" value="6"/>
</dbReference>
<evidence type="ECO:0000256" key="2">
    <source>
        <dbReference type="ARBA" id="ARBA00022723"/>
    </source>
</evidence>
<dbReference type="Pfam" id="PF00096">
    <property type="entry name" value="zf-C2H2"/>
    <property type="match status" value="4"/>
</dbReference>
<comment type="subcellular location">
    <subcellularLocation>
        <location evidence="1">Nucleus</location>
    </subcellularLocation>
</comment>
<evidence type="ECO:0000313" key="9">
    <source>
        <dbReference type="EMBL" id="CAD7433065.1"/>
    </source>
</evidence>